<organism evidence="1 2">
    <name type="scientific">Acetatifactor muris</name>
    <dbReference type="NCBI Taxonomy" id="879566"/>
    <lineage>
        <taxon>Bacteria</taxon>
        <taxon>Bacillati</taxon>
        <taxon>Bacillota</taxon>
        <taxon>Clostridia</taxon>
        <taxon>Lachnospirales</taxon>
        <taxon>Lachnospiraceae</taxon>
        <taxon>Acetatifactor</taxon>
    </lineage>
</organism>
<sequence>MFVNRRVGRTDNRGTNVIQRDDILSMEFLKKTEFTGCHYGMRYRLEGVSDDGAGRKLRCTIWPDPFNFYKTPEEKKETAEFSFAEDGVVEAVAWMNGRFLAEKDKWEHSGEDWDSF</sequence>
<accession>A0A2K4ZN98</accession>
<dbReference type="EMBL" id="OFSM01000034">
    <property type="protein sequence ID" value="SOY31920.1"/>
    <property type="molecule type" value="Genomic_DNA"/>
</dbReference>
<protein>
    <recommendedName>
        <fullName evidence="3">GNAT family acetyltransferase</fullName>
    </recommendedName>
</protein>
<evidence type="ECO:0008006" key="3">
    <source>
        <dbReference type="Google" id="ProtNLM"/>
    </source>
</evidence>
<evidence type="ECO:0000313" key="2">
    <source>
        <dbReference type="Proteomes" id="UP000236311"/>
    </source>
</evidence>
<gene>
    <name evidence="1" type="ORF">AMURIS_04669</name>
</gene>
<evidence type="ECO:0000313" key="1">
    <source>
        <dbReference type="EMBL" id="SOY31920.1"/>
    </source>
</evidence>
<name>A0A2K4ZN98_9FIRM</name>
<dbReference type="AlphaFoldDB" id="A0A2K4ZN98"/>
<proteinExistence type="predicted"/>
<reference evidence="1 2" key="1">
    <citation type="submission" date="2018-01" db="EMBL/GenBank/DDBJ databases">
        <authorList>
            <person name="Gaut B.S."/>
            <person name="Morton B.R."/>
            <person name="Clegg M.T."/>
            <person name="Duvall M.R."/>
        </authorList>
    </citation>
    <scope>NUCLEOTIDE SEQUENCE [LARGE SCALE GENOMIC DNA]</scope>
    <source>
        <strain evidence="1">GP69</strain>
    </source>
</reference>
<dbReference type="Proteomes" id="UP000236311">
    <property type="component" value="Unassembled WGS sequence"/>
</dbReference>
<keyword evidence="2" id="KW-1185">Reference proteome</keyword>